<feature type="domain" description="Fibronectin type-III" evidence="3">
    <location>
        <begin position="2086"/>
        <end position="2191"/>
    </location>
</feature>
<feature type="domain" description="Fibronectin type-III" evidence="3">
    <location>
        <begin position="3129"/>
        <end position="3232"/>
    </location>
</feature>
<gene>
    <name evidence="4" type="ORF">AXG55_05415</name>
</gene>
<dbReference type="CDD" id="cd00063">
    <property type="entry name" value="FN3"/>
    <property type="match status" value="4"/>
</dbReference>
<protein>
    <submittedName>
        <fullName evidence="4">Uncharacterized protein</fullName>
    </submittedName>
</protein>
<evidence type="ECO:0000259" key="2">
    <source>
        <dbReference type="PROSITE" id="PS50835"/>
    </source>
</evidence>
<dbReference type="Pfam" id="PF00041">
    <property type="entry name" value="fn3"/>
    <property type="match status" value="1"/>
</dbReference>
<feature type="domain" description="Fibronectin type-III" evidence="3">
    <location>
        <begin position="2914"/>
        <end position="3018"/>
    </location>
</feature>
<feature type="domain" description="Fibronectin type-III" evidence="3">
    <location>
        <begin position="1777"/>
        <end position="1872"/>
    </location>
</feature>
<dbReference type="Gene3D" id="2.60.40.10">
    <property type="entry name" value="Immunoglobulins"/>
    <property type="match status" value="22"/>
</dbReference>
<dbReference type="Proteomes" id="UP000184731">
    <property type="component" value="Chromosome"/>
</dbReference>
<proteinExistence type="predicted"/>
<feature type="domain" description="Fibronectin type-III" evidence="3">
    <location>
        <begin position="62"/>
        <end position="162"/>
    </location>
</feature>
<feature type="domain" description="Fibronectin type-III" evidence="3">
    <location>
        <begin position="446"/>
        <end position="554"/>
    </location>
</feature>
<dbReference type="SMART" id="SM00060">
    <property type="entry name" value="FN3"/>
    <property type="match status" value="29"/>
</dbReference>
<evidence type="ECO:0000313" key="4">
    <source>
        <dbReference type="EMBL" id="APJ03374.1"/>
    </source>
</evidence>
<dbReference type="PANTHER" id="PTHR46708:SF2">
    <property type="entry name" value="FIBRONECTIN TYPE-III DOMAIN-CONTAINING PROTEIN"/>
    <property type="match status" value="1"/>
</dbReference>
<evidence type="ECO:0000259" key="3">
    <source>
        <dbReference type="PROSITE" id="PS50853"/>
    </source>
</evidence>
<dbReference type="InterPro" id="IPR050991">
    <property type="entry name" value="ECM_Regulatory_Proteins"/>
</dbReference>
<dbReference type="PROSITE" id="PS50835">
    <property type="entry name" value="IG_LIKE"/>
    <property type="match status" value="1"/>
</dbReference>
<dbReference type="InterPro" id="IPR036116">
    <property type="entry name" value="FN3_sf"/>
</dbReference>
<feature type="domain" description="Fibronectin type-III" evidence="3">
    <location>
        <begin position="959"/>
        <end position="1066"/>
    </location>
</feature>
<dbReference type="PANTHER" id="PTHR46708">
    <property type="entry name" value="TENASCIN"/>
    <property type="match status" value="1"/>
</dbReference>
<feature type="domain" description="Fibronectin type-III" evidence="3">
    <location>
        <begin position="3020"/>
        <end position="3126"/>
    </location>
</feature>
<evidence type="ECO:0000256" key="1">
    <source>
        <dbReference type="ARBA" id="ARBA00022737"/>
    </source>
</evidence>
<feature type="domain" description="Fibronectin type-III" evidence="3">
    <location>
        <begin position="655"/>
        <end position="753"/>
    </location>
</feature>
<dbReference type="InterPro" id="IPR003961">
    <property type="entry name" value="FN3_dom"/>
</dbReference>
<dbReference type="SUPFAM" id="SSF49265">
    <property type="entry name" value="Fibronectin type III"/>
    <property type="match status" value="15"/>
</dbReference>
<name>A0A1L4CZI9_9BACT</name>
<feature type="domain" description="Fibronectin type-III" evidence="3">
    <location>
        <begin position="1675"/>
        <end position="1775"/>
    </location>
</feature>
<dbReference type="PROSITE" id="PS50853">
    <property type="entry name" value="FN3"/>
    <property type="match status" value="14"/>
</dbReference>
<keyword evidence="5" id="KW-1185">Reference proteome</keyword>
<organism evidence="4 5">
    <name type="scientific">Silvanigrella aquatica</name>
    <dbReference type="NCBI Taxonomy" id="1915309"/>
    <lineage>
        <taxon>Bacteria</taxon>
        <taxon>Pseudomonadati</taxon>
        <taxon>Bdellovibrionota</taxon>
        <taxon>Oligoflexia</taxon>
        <taxon>Silvanigrellales</taxon>
        <taxon>Silvanigrellaceae</taxon>
        <taxon>Silvanigrella</taxon>
    </lineage>
</organism>
<sequence>MLMRWKKGKGENKKFHFQTFIKRFFLFFLCLFLILLFHGCHFNPLGGSHSQIDEANDPFLSTPLPFTLNGLLVSDSQVNLAWDAAISADDYTVVYGTSSGNYTTTVALCSHTKSQVCVVTGLMNGTTYYFNVMARNKFGTINMKNEVPAIPKPFNLFLTPQHLSALVSWGSVDNGIGNTNFTVQSGSSVNSINNSDFNVKDPHLVQNLQDGVYTYFQTIASNSAGTITSVVESVFIIDSPVAPTWPATGSVMVLGNQIILNWIASISNGTLRYSLYRKPLASMTGYAPVPGCSLIAATTCSDSTLNLQDNNNYYYMVVASNEGGISPDSTVQAALTFPNSPSGFIISATNATTNTLNWDNSLGNGDLTYQLYRDTNTPVNIIPPGNLIATVLSPFASPVNSSIDTGPSGTFVENTLYYYSLAATNASSSSTATQTTLALPSTLMTPPTNLAATSVTDNSLSLAWAFNVGNAPVVFHVYRSLTANPTDWGQPLDSGGVSVSAPYFSGLLTYQDSGLKENTNYYYMVDVLNQRSTAVAVPSTGVFSVLTTLITAPTLAVRTSDTTGITLDWSPPPSSSNGIVTYQLYRSATPITGTPSGGTALLGAGVTTPFSYKDTISTTNTNKKYWYYVTASNNSPASVSLTSNVVDVTTALTTAPTLTIGSIQTNSLTLSWTTTPAPTGLETVNYNLYRSSSGNVNTWGSPIYTGSNQSFSDDNQGAGLAENTKYYYYVTVTNNAISAQPLLSSVVSETTALQQASQFIQNQTVSKNTNITLYWNPLPNNSTITYQLYRSPSGLNTWSSNLITSAFSNTSFMDTAPVENTAYDYKLTTLNQSTVPAALASDIYTVTSDIRSLPTLNPLALNLLSNNTSSIDLTWTFPINPTTISYSVFRSLDSDPVSGNYSWSLLTGFPNNLNSVTDSNNILENTYYNYKVSASNNALAVSGSTKESPVQRILTNLTTTPNLTVSYVSNTQVTLNWNPVPSGNGNVTYKVYRSTNQPVDITVSPQCMTTTTTTVAATLVFCNDVTSVSASQTYYYAVTVTNGINTLKSKEIPVVTLPNPITTAPVITALGSNINILWQQSPGAGQSSLLTYDVLSSTDPVSNFTTLVSGIADSNGRAYDDTVITYTGLPIYYKIRARTSTGQALADSPAAGVTPIAPFSLSLATVTYSNSTTAQIVFSWPVAKGASKYEVYAGNVANGSAPPPSGTGILVASGCANRTCTLDVSANANYYYTAVASNAVLNSTATTTTSELAIPVLTPPISKLKAAPEQITITWDTILGAQSYSVSYIPVNPITCSSCLLTSQVGCTVTGVVTSSASCVIGASPSIPLTDGQLYAFTLSYVDSQSNTVVNVPVNAMPLGNFQMTSLTPSASGTSSTDVAWTPSVGADNYVVKYRIPPSTSFTTNLPAVISGTTPLGTTVNNLLTGFDYSVMVTASNTWGSVDSSEMTLRLPGGIPPGLIVNSAGTVPLSVNLGWDALPNNPPVTYNVYRSILNLNPFVPTPTNPPTAPVCTVASTASPNNVCTDKTALVENQIYYYVLTAKNTAGESSPSSSVTATSALVTRPAFTTASKIAYNSLRLNWPAANNNGIVSYNIYRFDNSTSIWPTAPLNNSPIIIDPVSQAIGSFTDSAHLTQNTKYKYQISVSNAALGQSPLYSDQNYNNPTSPLTVTTLLNDPVTLTINNFTASSVNLSWTPAAGTEPVTYRLYRQLKGDGNNWTGPLNSQTPTALSYVDNDPNLVANTQYTYKITVTDSVLGSKELSDITDSIKSITTALDAPPTIKTTNAIDSTHIKLTWDKPPGSAQITYTVARANSACSLTPLNWNTAVSVLPSDPFAFTDSLLTPNTTYCYKLNALQGATSLSSSPVAATTDLTAGPVINSRQAQSIPLQNTLNWNSYAGTGVVTFSVFRQNDSGDWVSLSNSATSPFSDKNIQENFLYTYKVSAQNNSGSGVVHETPLPAFYSALQTPISFDEKQTTVTDSQINLSWSKATGGSVGAIDYRLYRVVPGVPPVISLIYTSNSLTTTAVPATGAGITSFWDGVTPAPALTQNTVYTYRLSTKNTAPNAVELFSNPDYAVVTDLSSNFPPLLSFASVPPIGSSSVALKWTPSATGAAYGLVTYQVSQSSDATGNQGTWGSAILDCTTSGSSPKNNCIVGNLLENKKYVFKLSAFNNSLTPTTHDSALVTVTTALATALATAPTLEQVSGSANPLTFRWDKVKGDQDVIYKLYRSENSNGTVTAADTMICTNSTASQCSDTNSPKASIKYNYAVIVSSVSNSATVSSNIIPITTAPHPLATAPTLSAIEGNVTISWPQSPSADTPSLLSYKVERSTNDPIFTNPSTVSGCDAVPDSGAAVTTCPGADTVTANGSTIYYYRVTAMTAGGNAAASPVAAITPISPITDFKAAVTAGTSISLTWSGGLGATTFQVYKSSLETSAPGDANSTPLVCSAQPCTDTGSIGTPYYYYVVANNGASPINLAKTTSAQLTVTPSIPVTLTATADTGQITLSWDPVPNASTYFLYYIASPNDALTSSTIFTVTTQNGNFGKQSLDVLQLTNGTAYNFVLKTLLQSGAVVYSSSVTATPIGAVTISSISPTETTMQVNWNNAVGAKSYTVSYATATTGYGRPVSAGANFNKEIISLIPGNLYFVKVAAINNNGSVSSPRSATVTIPSPPSSIRVVSAGYNNAVLEWDNNTTTTPNVVYKVYRNPASSSSPITINDVLACWNEVSAITPNRVSCTDNGIQNSPPSTTFTKLAPMAENTKYSYQIVTATNPVIIAPVGSVAGFTIPTKLSPASSPVLVITDLNPLEDKFTFNSNSITPTANSASFKWRLDLGKGAGRENMECQILYKIKGYPNYNSYSWYPCAPATDNTSPVDTLYSNTKYDLQIQVRNKSPFPTIVQSNVQSFTTLFYSTSSFDVDVPSVTDTTATLNWKFGIGDPNAKVNFTIKQNGTALSGASISSCSSSLNNVAPSTTTNLSCVVTGLSPNTKYKYTLVATSVDNSNSTLSSTDTIATTKFALNINRVVLTQSSATAHSITLNWTMPVGDGLVDYRIITKTPTNGSVTTTFLGCSLLGRTPTSGSTVETCTVSGLQPNTDYIFNVVATNRATGATTTTGSGDLTATTDFDTSKIYSLVESNVSDTSVTLSWNFAIGTSLVDFSVAVDGITIPRSQKSGIFLSNCNVLGIDPSTNPALSCQVNGLNQNTSYKFQVTATDKTSAIPSSSLTVITALSTAAPGALFKLEAVSPGFTPDLLSGVLTLSWNFNIGSAPVDFSFDLSNSNFNIGNGACTLKGVTPGVNVKISCTSEMRNFNPPTTHYLFQIKAKNRSTANASVSSNKLDLYLGTIISLPFSTPITASRIDNALYAKTKSLYVKPGQMQMSWTLNQGKDNVNYQLQSRNTDTTGAVFSNWPLAQVSSCIPSNALTAAQTPGTEVTCTLTSLIENSNYQFSVIATGAKNSTYTVTSNALNVLTPPVTAPSMGLVTIPTSHSIQVSWPAATAVAPYGMGTNQNYSYNVYALNSAGTPTHSGILFCSAAHTEGMNPTSCSSTQYDGNNLTIGATYSFALSVQNTSTALSNTSPLSTVTSALFSKPVNTTTPSDIAPSGGAAISSTSGIVSASSGTLTGNLGAWSDPSNCSFSWYRNNALIPNNTGSTYTLQPNDQCAVFSYCVTCFNGLGPSSGSTDLSTTTCNLKSTSPSTNGISTAGIISAYASRVKSVKGSALTSAGQSQIQNFLNQCITEIPSIPFPDVMYAMRSYQNAGYGTRGNNVLYDLFCDAHNATLASTSLTWNTNGILGDSKKSPHGMADSNSSLFNSNNPSTLVAYAQTPESFLNQYQGVMGYDSTTLTAQAESGMGYGMNINSKNLFDALTLTPFTKKLSTGGSDFFARSLSGFGTVIDFSGNQVSPTNNVSAFGVGKFHLGSLPLMGRANNNTLNSYMPFAAAWTNLALSFDQMESVRNNYLMNLNLKRPVIGTADGKLIMGCTLQSGDISCPSNATVWSSGNSFGINGITIANNQAYLTIPNLKQMLNCPFNGNTIGTCVGNGIFSNFKMNSSGLIYKGYAYLANKASINKCQLNGDGSISNVCDKAVNFGSSYLGLNQFNGIIYAGDSNQLKICTQDSSNGNLACNNSNRIGTRPLVSMAFYTTLNGNTIGYFSNIDKNIYSYEISSSDGSLSSSLYDTFGTNIDFGSIIPNNGYLYANDHSAAKIISKCLITPSTGMLSNCSAQSSISIGGQSYIPTAIGFY</sequence>
<feature type="domain" description="Fibronectin type-III" evidence="3">
    <location>
        <begin position="1358"/>
        <end position="1458"/>
    </location>
</feature>
<dbReference type="InterPro" id="IPR013783">
    <property type="entry name" value="Ig-like_fold"/>
</dbReference>
<feature type="domain" description="Ig-like" evidence="2">
    <location>
        <begin position="3747"/>
        <end position="3792"/>
    </location>
</feature>
<dbReference type="InterPro" id="IPR007110">
    <property type="entry name" value="Ig-like_dom"/>
</dbReference>
<dbReference type="EMBL" id="CP017834">
    <property type="protein sequence ID" value="APJ03374.1"/>
    <property type="molecule type" value="Genomic_DNA"/>
</dbReference>
<reference evidence="4 5" key="1">
    <citation type="submission" date="2016-10" db="EMBL/GenBank/DDBJ databases">
        <title>Silvanigrella aquatica sp. nov., isolated from a freshwater lake located in the Black Forest, Germany, description of Silvanigrellaceae fam. nov., Silvanigrellales ord. nov., reclassification of the order Bdellovibrionales in the class Oligoflexia, reclassification of the families Bacteriovoracaceae and Halobacteriovoraceae in the new order Bacteriovoracales ord. nov., and reclassification of the family Pseudobacteriovoracaceae in the order Oligoflexiales.</title>
        <authorList>
            <person name="Hahn M.W."/>
            <person name="Schmidt J."/>
            <person name="Koll U."/>
            <person name="Rohde M."/>
            <person name="Verbag S."/>
            <person name="Pitt A."/>
            <person name="Nakai R."/>
            <person name="Naganuma T."/>
            <person name="Lang E."/>
        </authorList>
    </citation>
    <scope>NUCLEOTIDE SEQUENCE [LARGE SCALE GENOMIC DNA]</scope>
    <source>
        <strain evidence="4 5">MWH-Nonnen-W8red</strain>
    </source>
</reference>
<accession>A0A1L4CZI9</accession>
<dbReference type="STRING" id="1915309.AXG55_05415"/>
<evidence type="ECO:0000313" key="5">
    <source>
        <dbReference type="Proteomes" id="UP000184731"/>
    </source>
</evidence>
<feature type="domain" description="Fibronectin type-III" evidence="3">
    <location>
        <begin position="2583"/>
        <end position="2674"/>
    </location>
</feature>
<keyword evidence="1" id="KW-0677">Repeat</keyword>
<feature type="domain" description="Fibronectin type-III" evidence="3">
    <location>
        <begin position="756"/>
        <end position="851"/>
    </location>
</feature>
<dbReference type="KEGG" id="saqi:AXG55_05415"/>
<feature type="domain" description="Fibronectin type-III" evidence="3">
    <location>
        <begin position="857"/>
        <end position="958"/>
    </location>
</feature>